<dbReference type="EMBL" id="FCOM02000110">
    <property type="protein sequence ID" value="SAL88024.1"/>
    <property type="molecule type" value="Genomic_DNA"/>
</dbReference>
<reference evidence="1" key="1">
    <citation type="submission" date="2016-01" db="EMBL/GenBank/DDBJ databases">
        <authorList>
            <person name="Peeters C."/>
        </authorList>
    </citation>
    <scope>NUCLEOTIDE SEQUENCE [LARGE SCALE GENOMIC DNA]</scope>
    <source>
        <strain evidence="1">LMG 29317</strain>
    </source>
</reference>
<organism evidence="1 2">
    <name type="scientific">Caballeronia arvi</name>
    <dbReference type="NCBI Taxonomy" id="1777135"/>
    <lineage>
        <taxon>Bacteria</taxon>
        <taxon>Pseudomonadati</taxon>
        <taxon>Pseudomonadota</taxon>
        <taxon>Betaproteobacteria</taxon>
        <taxon>Burkholderiales</taxon>
        <taxon>Burkholderiaceae</taxon>
        <taxon>Caballeronia</taxon>
    </lineage>
</organism>
<gene>
    <name evidence="1" type="ORF">AWB74_08369</name>
</gene>
<keyword evidence="2" id="KW-1185">Reference proteome</keyword>
<comment type="caution">
    <text evidence="1">The sequence shown here is derived from an EMBL/GenBank/DDBJ whole genome shotgun (WGS) entry which is preliminary data.</text>
</comment>
<name>A0A158L3R2_9BURK</name>
<sequence length="76" mass="8539">MLTCFAVRHKADDQFLQSTDYNLLQAIANEASIRFEPGFSGSSYLEVPRNEDAKQAVAAKLKQNDLPFDVVTRIAY</sequence>
<evidence type="ECO:0000313" key="1">
    <source>
        <dbReference type="EMBL" id="SAL88024.1"/>
    </source>
</evidence>
<evidence type="ECO:0000313" key="2">
    <source>
        <dbReference type="Proteomes" id="UP000055019"/>
    </source>
</evidence>
<accession>A0A158L3R2</accession>
<dbReference type="AlphaFoldDB" id="A0A158L3R2"/>
<dbReference type="Proteomes" id="UP000055019">
    <property type="component" value="Unassembled WGS sequence"/>
</dbReference>
<proteinExistence type="predicted"/>
<protein>
    <submittedName>
        <fullName evidence="1">Uncharacterized protein</fullName>
    </submittedName>
</protein>